<dbReference type="AlphaFoldDB" id="A0A1J9QNW1"/>
<feature type="transmembrane region" description="Helical" evidence="1">
    <location>
        <begin position="12"/>
        <end position="34"/>
    </location>
</feature>
<keyword evidence="1" id="KW-1133">Transmembrane helix</keyword>
<dbReference type="EMBL" id="LGRN01000086">
    <property type="protein sequence ID" value="OJD16941.1"/>
    <property type="molecule type" value="Genomic_DNA"/>
</dbReference>
<evidence type="ECO:0000313" key="4">
    <source>
        <dbReference type="Proteomes" id="UP000182235"/>
    </source>
</evidence>
<proteinExistence type="predicted"/>
<evidence type="ECO:0000259" key="2">
    <source>
        <dbReference type="Pfam" id="PF01636"/>
    </source>
</evidence>
<dbReference type="PANTHER" id="PTHR21310">
    <property type="entry name" value="AMINOGLYCOSIDE PHOSPHOTRANSFERASE-RELATED-RELATED"/>
    <property type="match status" value="1"/>
</dbReference>
<keyword evidence="4" id="KW-1185">Reference proteome</keyword>
<organism evidence="3 4">
    <name type="scientific">Emergomyces pasteurianus Ep9510</name>
    <dbReference type="NCBI Taxonomy" id="1447872"/>
    <lineage>
        <taxon>Eukaryota</taxon>
        <taxon>Fungi</taxon>
        <taxon>Dikarya</taxon>
        <taxon>Ascomycota</taxon>
        <taxon>Pezizomycotina</taxon>
        <taxon>Eurotiomycetes</taxon>
        <taxon>Eurotiomycetidae</taxon>
        <taxon>Onygenales</taxon>
        <taxon>Ajellomycetaceae</taxon>
        <taxon>Emergomyces</taxon>
    </lineage>
</organism>
<dbReference type="STRING" id="1447872.A0A1J9QNW1"/>
<dbReference type="Proteomes" id="UP000182235">
    <property type="component" value="Unassembled WGS sequence"/>
</dbReference>
<gene>
    <name evidence="3" type="ORF">AJ78_02923</name>
</gene>
<dbReference type="PANTHER" id="PTHR21310:SF48">
    <property type="entry name" value="AMINOGLYCOSIDE PHOSPHOTRANSFERASE DOMAIN-CONTAINING PROTEIN"/>
    <property type="match status" value="1"/>
</dbReference>
<dbReference type="SUPFAM" id="SSF56112">
    <property type="entry name" value="Protein kinase-like (PK-like)"/>
    <property type="match status" value="1"/>
</dbReference>
<dbReference type="InterPro" id="IPR051678">
    <property type="entry name" value="AGP_Transferase"/>
</dbReference>
<keyword evidence="1" id="KW-0812">Transmembrane</keyword>
<dbReference type="Pfam" id="PF01636">
    <property type="entry name" value="APH"/>
    <property type="match status" value="1"/>
</dbReference>
<feature type="domain" description="Aminoglycoside phosphotransferase" evidence="2">
    <location>
        <begin position="89"/>
        <end position="318"/>
    </location>
</feature>
<evidence type="ECO:0000256" key="1">
    <source>
        <dbReference type="SAM" id="Phobius"/>
    </source>
</evidence>
<protein>
    <recommendedName>
        <fullName evidence="2">Aminoglycoside phosphotransferase domain-containing protein</fullName>
    </recommendedName>
</protein>
<dbReference type="InterPro" id="IPR002575">
    <property type="entry name" value="Aminoglycoside_PTrfase"/>
</dbReference>
<dbReference type="OrthoDB" id="4177236at2759"/>
<sequence length="340" mass="39142">MLTLDTEWGTSLGFFLKAGTALFITALPIVYPAGSQYFFKRRNRNLTPPLSPTSPFKLPYFAPDIPHPLPEHTEIEKGTILFKRNGHKVVQVGTEFIVKCGPASQIDLLEGVNMLFVQQATKVKVPRVYALYNDPESSRNYIVMEFIEGHSLDTQWAHLTDFQKCEIATTLRQYFDELRNLPSPGFFGSIGRKHLLHSLFWTPQPTPAINGPFNSEAELNEGLALKYIGESEYSSTYKADYYRRSFSHVFRGHGPKFTHGDIQRKNIMIKQLPNNANNGQFEVTLVDWETAGWYPSYWEYSTAMSAIRWDDDWGAWVAKILQPFNAEFPWLYMLYLELWS</sequence>
<dbReference type="CDD" id="cd05120">
    <property type="entry name" value="APH_ChoK_like"/>
    <property type="match status" value="1"/>
</dbReference>
<comment type="caution">
    <text evidence="3">The sequence shown here is derived from an EMBL/GenBank/DDBJ whole genome shotgun (WGS) entry which is preliminary data.</text>
</comment>
<name>A0A1J9QNW1_9EURO</name>
<dbReference type="VEuPathDB" id="FungiDB:AJ78_02923"/>
<dbReference type="InterPro" id="IPR011009">
    <property type="entry name" value="Kinase-like_dom_sf"/>
</dbReference>
<reference evidence="3 4" key="1">
    <citation type="submission" date="2015-07" db="EMBL/GenBank/DDBJ databases">
        <title>Emmonsia species relationships and genome sequence.</title>
        <authorList>
            <consortium name="The Broad Institute Genomics Platform"/>
            <person name="Cuomo C.A."/>
            <person name="Munoz J.F."/>
            <person name="Imamovic A."/>
            <person name="Priest M.E."/>
            <person name="Young S."/>
            <person name="Clay O.K."/>
            <person name="McEwen J.G."/>
        </authorList>
    </citation>
    <scope>NUCLEOTIDE SEQUENCE [LARGE SCALE GENOMIC DNA]</scope>
    <source>
        <strain evidence="3 4">UAMH 9510</strain>
    </source>
</reference>
<keyword evidence="1" id="KW-0472">Membrane</keyword>
<evidence type="ECO:0000313" key="3">
    <source>
        <dbReference type="EMBL" id="OJD16941.1"/>
    </source>
</evidence>
<accession>A0A1J9QNW1</accession>